<comment type="caution">
    <text evidence="3">The sequence shown here is derived from an EMBL/GenBank/DDBJ whole genome shotgun (WGS) entry which is preliminary data.</text>
</comment>
<feature type="compositionally biased region" description="Basic residues" evidence="1">
    <location>
        <begin position="201"/>
        <end position="220"/>
    </location>
</feature>
<protein>
    <recommendedName>
        <fullName evidence="2">Prokaryotic-type class I peptide chain release factors domain-containing protein</fullName>
    </recommendedName>
</protein>
<proteinExistence type="predicted"/>
<evidence type="ECO:0000256" key="1">
    <source>
        <dbReference type="SAM" id="MobiDB-lite"/>
    </source>
</evidence>
<dbReference type="PANTHER" id="PTHR11075:SF54">
    <property type="entry name" value="LARGE RIBOSOMAL SUBUNIT PROTEIN ML62"/>
    <property type="match status" value="1"/>
</dbReference>
<dbReference type="GO" id="GO:0070126">
    <property type="term" value="P:mitochondrial translational termination"/>
    <property type="evidence" value="ECO:0007669"/>
    <property type="project" value="TreeGrafter"/>
</dbReference>
<dbReference type="GO" id="GO:0016150">
    <property type="term" value="F:translation release factor activity, codon nonspecific"/>
    <property type="evidence" value="ECO:0007669"/>
    <property type="project" value="TreeGrafter"/>
</dbReference>
<dbReference type="InterPro" id="IPR000352">
    <property type="entry name" value="Pep_chain_release_fac_I"/>
</dbReference>
<dbReference type="InterPro" id="IPR052104">
    <property type="entry name" value="Mito_Release_Factor_mL62"/>
</dbReference>
<dbReference type="Pfam" id="PF00472">
    <property type="entry name" value="RF-1"/>
    <property type="match status" value="1"/>
</dbReference>
<evidence type="ECO:0000313" key="3">
    <source>
        <dbReference type="EMBL" id="KAJ7082843.1"/>
    </source>
</evidence>
<accession>A0AAD6TX93</accession>
<dbReference type="EMBL" id="JARJCN010000043">
    <property type="protein sequence ID" value="KAJ7082843.1"/>
    <property type="molecule type" value="Genomic_DNA"/>
</dbReference>
<organism evidence="3 4">
    <name type="scientific">Mycena belliarum</name>
    <dbReference type="NCBI Taxonomy" id="1033014"/>
    <lineage>
        <taxon>Eukaryota</taxon>
        <taxon>Fungi</taxon>
        <taxon>Dikarya</taxon>
        <taxon>Basidiomycota</taxon>
        <taxon>Agaricomycotina</taxon>
        <taxon>Agaricomycetes</taxon>
        <taxon>Agaricomycetidae</taxon>
        <taxon>Agaricales</taxon>
        <taxon>Marasmiineae</taxon>
        <taxon>Mycenaceae</taxon>
        <taxon>Mycena</taxon>
    </lineage>
</organism>
<dbReference type="SUPFAM" id="SSF110916">
    <property type="entry name" value="Peptidyl-tRNA hydrolase domain-like"/>
    <property type="match status" value="1"/>
</dbReference>
<dbReference type="AlphaFoldDB" id="A0AAD6TX93"/>
<dbReference type="Gene3D" id="3.30.160.20">
    <property type="match status" value="1"/>
</dbReference>
<dbReference type="PANTHER" id="PTHR11075">
    <property type="entry name" value="PEPTIDE CHAIN RELEASE FACTOR"/>
    <property type="match status" value="1"/>
</dbReference>
<evidence type="ECO:0000259" key="2">
    <source>
        <dbReference type="Pfam" id="PF00472"/>
    </source>
</evidence>
<dbReference type="Proteomes" id="UP001222325">
    <property type="component" value="Unassembled WGS sequence"/>
</dbReference>
<evidence type="ECO:0000313" key="4">
    <source>
        <dbReference type="Proteomes" id="UP001222325"/>
    </source>
</evidence>
<sequence length="220" mass="23886">MHAKLALSVLRHVCAGPGHLPRLLCGFGASVTRYTHTGSSRSLPVPPPLAALESPEDASLARAWISKFRATQVPKGSVELSFSRSSGPGGQNVNKVNTKATLRCRIDEPWIPLWAQPELKRSPYYVSSSQSIQITSTVHRSQSQNVDECLSKAGLSLSLSIAWTDAAIAAVPWASGIKNEPTEAQRKRVEGLMKAADVRRRSEKAHRSKIKAGRKGSRDD</sequence>
<name>A0AAD6TX93_9AGAR</name>
<feature type="region of interest" description="Disordered" evidence="1">
    <location>
        <begin position="193"/>
        <end position="220"/>
    </location>
</feature>
<dbReference type="GO" id="GO:0005762">
    <property type="term" value="C:mitochondrial large ribosomal subunit"/>
    <property type="evidence" value="ECO:0007669"/>
    <property type="project" value="TreeGrafter"/>
</dbReference>
<dbReference type="GO" id="GO:0004045">
    <property type="term" value="F:peptidyl-tRNA hydrolase activity"/>
    <property type="evidence" value="ECO:0007669"/>
    <property type="project" value="TreeGrafter"/>
</dbReference>
<keyword evidence="4" id="KW-1185">Reference proteome</keyword>
<gene>
    <name evidence="3" type="ORF">B0H15DRAFT_912135</name>
</gene>
<feature type="domain" description="Prokaryotic-type class I peptide chain release factors" evidence="2">
    <location>
        <begin position="71"/>
        <end position="153"/>
    </location>
</feature>
<reference evidence="3" key="1">
    <citation type="submission" date="2023-03" db="EMBL/GenBank/DDBJ databases">
        <title>Massive genome expansion in bonnet fungi (Mycena s.s.) driven by repeated elements and novel gene families across ecological guilds.</title>
        <authorList>
            <consortium name="Lawrence Berkeley National Laboratory"/>
            <person name="Harder C.B."/>
            <person name="Miyauchi S."/>
            <person name="Viragh M."/>
            <person name="Kuo A."/>
            <person name="Thoen E."/>
            <person name="Andreopoulos B."/>
            <person name="Lu D."/>
            <person name="Skrede I."/>
            <person name="Drula E."/>
            <person name="Henrissat B."/>
            <person name="Morin E."/>
            <person name="Kohler A."/>
            <person name="Barry K."/>
            <person name="LaButti K."/>
            <person name="Morin E."/>
            <person name="Salamov A."/>
            <person name="Lipzen A."/>
            <person name="Mereny Z."/>
            <person name="Hegedus B."/>
            <person name="Baldrian P."/>
            <person name="Stursova M."/>
            <person name="Weitz H."/>
            <person name="Taylor A."/>
            <person name="Grigoriev I.V."/>
            <person name="Nagy L.G."/>
            <person name="Martin F."/>
            <person name="Kauserud H."/>
        </authorList>
    </citation>
    <scope>NUCLEOTIDE SEQUENCE</scope>
    <source>
        <strain evidence="3">CBHHK173m</strain>
    </source>
</reference>